<sequence length="281" mass="32970">MNKDKYKTFRVIWKLIVNKPDIDVSALNNIKPDSDFFVEIPVFQHFLTDENKIFNFPIDYKRYSPLTFDEINSKDISKRFTGILNYIFIESGRMLNTHEIEFHFSGAKNRKCLKQMYDEVKTVKTDDINILNIFEYENKASEFLINCIKHSFFGIKFNNIKMKPYAYSIGSGISLRFNRLVSFTFEGYNDKLKKWEILDERKNINDLIPNGGSGIFYVHLTKTYYSAFLIRQTEPAANGFWGFSIAAFDIHGDIIETDHVNNDDFNFDLTENLSLSFDIDF</sequence>
<comment type="caution">
    <text evidence="1">The sequence shown here is derived from an EMBL/GenBank/DDBJ whole genome shotgun (WGS) entry which is preliminary data.</text>
</comment>
<gene>
    <name evidence="1" type="ORF">M9Y10_018297</name>
</gene>
<evidence type="ECO:0008006" key="3">
    <source>
        <dbReference type="Google" id="ProtNLM"/>
    </source>
</evidence>
<reference evidence="1 2" key="1">
    <citation type="submission" date="2024-04" db="EMBL/GenBank/DDBJ databases">
        <title>Tritrichomonas musculus Genome.</title>
        <authorList>
            <person name="Alves-Ferreira E."/>
            <person name="Grigg M."/>
            <person name="Lorenzi H."/>
            <person name="Galac M."/>
        </authorList>
    </citation>
    <scope>NUCLEOTIDE SEQUENCE [LARGE SCALE GENOMIC DNA]</scope>
    <source>
        <strain evidence="1 2">EAF2021</strain>
    </source>
</reference>
<protein>
    <recommendedName>
        <fullName evidence="3">TLDc domain-containing protein</fullName>
    </recommendedName>
</protein>
<evidence type="ECO:0000313" key="2">
    <source>
        <dbReference type="Proteomes" id="UP001470230"/>
    </source>
</evidence>
<dbReference type="Proteomes" id="UP001470230">
    <property type="component" value="Unassembled WGS sequence"/>
</dbReference>
<dbReference type="EMBL" id="JAPFFF010000024">
    <property type="protein sequence ID" value="KAK8850174.1"/>
    <property type="molecule type" value="Genomic_DNA"/>
</dbReference>
<evidence type="ECO:0000313" key="1">
    <source>
        <dbReference type="EMBL" id="KAK8850174.1"/>
    </source>
</evidence>
<accession>A0ABR2HN98</accession>
<name>A0ABR2HN98_9EUKA</name>
<proteinExistence type="predicted"/>
<organism evidence="1 2">
    <name type="scientific">Tritrichomonas musculus</name>
    <dbReference type="NCBI Taxonomy" id="1915356"/>
    <lineage>
        <taxon>Eukaryota</taxon>
        <taxon>Metamonada</taxon>
        <taxon>Parabasalia</taxon>
        <taxon>Tritrichomonadida</taxon>
        <taxon>Tritrichomonadidae</taxon>
        <taxon>Tritrichomonas</taxon>
    </lineage>
</organism>
<keyword evidence="2" id="KW-1185">Reference proteome</keyword>